<keyword evidence="1" id="KW-0812">Transmembrane</keyword>
<protein>
    <recommendedName>
        <fullName evidence="4">Secreted protein</fullName>
    </recommendedName>
</protein>
<name>A0ABN5ADR8_9BACI</name>
<gene>
    <name evidence="2" type="ORF">S101395_02394</name>
</gene>
<accession>A0ABN5ADR8</accession>
<evidence type="ECO:0000313" key="2">
    <source>
        <dbReference type="EMBL" id="ASB88902.1"/>
    </source>
</evidence>
<sequence length="76" mass="9204">MTCFKKLKKSRFLRLFYYMLLIIKILLCREILMIDIERYTAGPCPKRALPYHPNEPSHHSNEYEVQLSCQNERQSR</sequence>
<keyword evidence="1" id="KW-1133">Transmembrane helix</keyword>
<keyword evidence="1" id="KW-0472">Membrane</keyword>
<feature type="transmembrane region" description="Helical" evidence="1">
    <location>
        <begin position="12"/>
        <end position="34"/>
    </location>
</feature>
<organism evidence="2 3">
    <name type="scientific">Bacillus sonorensis</name>
    <dbReference type="NCBI Taxonomy" id="119858"/>
    <lineage>
        <taxon>Bacteria</taxon>
        <taxon>Bacillati</taxon>
        <taxon>Bacillota</taxon>
        <taxon>Bacilli</taxon>
        <taxon>Bacillales</taxon>
        <taxon>Bacillaceae</taxon>
        <taxon>Bacillus</taxon>
    </lineage>
</organism>
<dbReference type="Proteomes" id="UP000196877">
    <property type="component" value="Chromosome"/>
</dbReference>
<dbReference type="EMBL" id="CP021920">
    <property type="protein sequence ID" value="ASB88902.1"/>
    <property type="molecule type" value="Genomic_DNA"/>
</dbReference>
<keyword evidence="3" id="KW-1185">Reference proteome</keyword>
<evidence type="ECO:0008006" key="4">
    <source>
        <dbReference type="Google" id="ProtNLM"/>
    </source>
</evidence>
<evidence type="ECO:0000313" key="3">
    <source>
        <dbReference type="Proteomes" id="UP000196877"/>
    </source>
</evidence>
<evidence type="ECO:0000256" key="1">
    <source>
        <dbReference type="SAM" id="Phobius"/>
    </source>
</evidence>
<proteinExistence type="predicted"/>
<reference evidence="2 3" key="1">
    <citation type="submission" date="2017-06" db="EMBL/GenBank/DDBJ databases">
        <title>Genome sequence of Bacillus sonorensis strain SRCM101395.</title>
        <authorList>
            <person name="Cho S.H."/>
        </authorList>
    </citation>
    <scope>NUCLEOTIDE SEQUENCE [LARGE SCALE GENOMIC DNA]</scope>
    <source>
        <strain evidence="2 3">SRCM101395</strain>
    </source>
</reference>